<evidence type="ECO:0000313" key="6">
    <source>
        <dbReference type="EMBL" id="PJZ71299.1"/>
    </source>
</evidence>
<name>A0A2M9ZSD3_9LEPT</name>
<feature type="compositionally biased region" description="Polar residues" evidence="5">
    <location>
        <begin position="1"/>
        <end position="13"/>
    </location>
</feature>
<organism evidence="7 9">
    <name type="scientific">Leptospira perolatii</name>
    <dbReference type="NCBI Taxonomy" id="2023191"/>
    <lineage>
        <taxon>Bacteria</taxon>
        <taxon>Pseudomonadati</taxon>
        <taxon>Spirochaetota</taxon>
        <taxon>Spirochaetia</taxon>
        <taxon>Leptospirales</taxon>
        <taxon>Leptospiraceae</taxon>
        <taxon>Leptospira</taxon>
    </lineage>
</organism>
<dbReference type="Proteomes" id="UP000231962">
    <property type="component" value="Unassembled WGS sequence"/>
</dbReference>
<comment type="function">
    <text evidence="3">Participates actively in the response to hyperosmotic and heat shock by preventing the aggregation of stress-denatured proteins, in association with DnaK and GrpE. It is the nucleotide exchange factor for DnaK and may function as a thermosensor. Unfolded proteins bind initially to DnaJ; upon interaction with the DnaJ-bound protein, DnaK hydrolyzes its bound ATP, resulting in the formation of a stable complex. GrpE releases ADP from DnaK; ATP binding to DnaK triggers the release of the substrate protein, thus completing the reaction cycle. Several rounds of ATP-dependent interactions between DnaJ, DnaK and GrpE are required for fully efficient folding.</text>
</comment>
<dbReference type="GO" id="GO:0006457">
    <property type="term" value="P:protein folding"/>
    <property type="evidence" value="ECO:0007669"/>
    <property type="project" value="InterPro"/>
</dbReference>
<dbReference type="NCBIfam" id="NF010744">
    <property type="entry name" value="PRK14146.1"/>
    <property type="match status" value="1"/>
</dbReference>
<gene>
    <name evidence="3" type="primary">grpE</name>
    <name evidence="6" type="ORF">CH360_02000</name>
    <name evidence="7" type="ORF">CH373_02000</name>
</gene>
<evidence type="ECO:0000256" key="1">
    <source>
        <dbReference type="ARBA" id="ARBA00009054"/>
    </source>
</evidence>
<evidence type="ECO:0000256" key="4">
    <source>
        <dbReference type="RuleBase" id="RU004478"/>
    </source>
</evidence>
<dbReference type="GO" id="GO:0005737">
    <property type="term" value="C:cytoplasm"/>
    <property type="evidence" value="ECO:0007669"/>
    <property type="project" value="UniProtKB-SubCell"/>
</dbReference>
<dbReference type="PRINTS" id="PR00773">
    <property type="entry name" value="GRPEPROTEIN"/>
</dbReference>
<dbReference type="PANTHER" id="PTHR21237:SF23">
    <property type="entry name" value="GRPE PROTEIN HOMOLOG, MITOCHONDRIAL"/>
    <property type="match status" value="1"/>
</dbReference>
<keyword evidence="3" id="KW-0963">Cytoplasm</keyword>
<dbReference type="Gene3D" id="3.90.20.20">
    <property type="match status" value="1"/>
</dbReference>
<evidence type="ECO:0000313" key="9">
    <source>
        <dbReference type="Proteomes" id="UP000231990"/>
    </source>
</evidence>
<feature type="compositionally biased region" description="Basic and acidic residues" evidence="5">
    <location>
        <begin position="15"/>
        <end position="32"/>
    </location>
</feature>
<dbReference type="EMBL" id="NPDZ01000001">
    <property type="protein sequence ID" value="PJZ74833.1"/>
    <property type="molecule type" value="Genomic_DNA"/>
</dbReference>
<comment type="caution">
    <text evidence="7">The sequence shown here is derived from an EMBL/GenBank/DDBJ whole genome shotgun (WGS) entry which is preliminary data.</text>
</comment>
<proteinExistence type="inferred from homology"/>
<dbReference type="Gene3D" id="2.30.22.10">
    <property type="entry name" value="Head domain of nucleotide exchange factor GrpE"/>
    <property type="match status" value="1"/>
</dbReference>
<dbReference type="EMBL" id="NPDY01000001">
    <property type="protein sequence ID" value="PJZ71299.1"/>
    <property type="molecule type" value="Genomic_DNA"/>
</dbReference>
<dbReference type="OrthoDB" id="9812586at2"/>
<comment type="similarity">
    <text evidence="1 3 4">Belongs to the GrpE family.</text>
</comment>
<dbReference type="InterPro" id="IPR013805">
    <property type="entry name" value="GrpE_CC"/>
</dbReference>
<dbReference type="SUPFAM" id="SSF51064">
    <property type="entry name" value="Head domain of nucleotide exchange factor GrpE"/>
    <property type="match status" value="1"/>
</dbReference>
<dbReference type="GO" id="GO:0051087">
    <property type="term" value="F:protein-folding chaperone binding"/>
    <property type="evidence" value="ECO:0007669"/>
    <property type="project" value="InterPro"/>
</dbReference>
<comment type="subcellular location">
    <subcellularLocation>
        <location evidence="3">Cytoplasm</location>
    </subcellularLocation>
</comment>
<dbReference type="HAMAP" id="MF_01151">
    <property type="entry name" value="GrpE"/>
    <property type="match status" value="1"/>
</dbReference>
<protein>
    <recommendedName>
        <fullName evidence="3">Protein GrpE</fullName>
    </recommendedName>
    <alternativeName>
        <fullName evidence="3">HSP-70 cofactor</fullName>
    </alternativeName>
</protein>
<dbReference type="InterPro" id="IPR009012">
    <property type="entry name" value="GrpE_head"/>
</dbReference>
<dbReference type="InterPro" id="IPR000740">
    <property type="entry name" value="GrpE"/>
</dbReference>
<dbReference type="PANTHER" id="PTHR21237">
    <property type="entry name" value="GRPE PROTEIN"/>
    <property type="match status" value="1"/>
</dbReference>
<dbReference type="GO" id="GO:0042803">
    <property type="term" value="F:protein homodimerization activity"/>
    <property type="evidence" value="ECO:0007669"/>
    <property type="project" value="InterPro"/>
</dbReference>
<evidence type="ECO:0000256" key="2">
    <source>
        <dbReference type="ARBA" id="ARBA00023186"/>
    </source>
</evidence>
<evidence type="ECO:0000313" key="8">
    <source>
        <dbReference type="Proteomes" id="UP000231962"/>
    </source>
</evidence>
<dbReference type="Proteomes" id="UP000231990">
    <property type="component" value="Unassembled WGS sequence"/>
</dbReference>
<dbReference type="GO" id="GO:0000774">
    <property type="term" value="F:adenyl-nucleotide exchange factor activity"/>
    <property type="evidence" value="ECO:0007669"/>
    <property type="project" value="InterPro"/>
</dbReference>
<evidence type="ECO:0000313" key="7">
    <source>
        <dbReference type="EMBL" id="PJZ74833.1"/>
    </source>
</evidence>
<accession>A0A2M9ZSD3</accession>
<evidence type="ECO:0000256" key="3">
    <source>
        <dbReference type="HAMAP-Rule" id="MF_01151"/>
    </source>
</evidence>
<keyword evidence="3" id="KW-0346">Stress response</keyword>
<dbReference type="CDD" id="cd00446">
    <property type="entry name" value="GrpE"/>
    <property type="match status" value="1"/>
</dbReference>
<dbReference type="RefSeq" id="WP_100712241.1">
    <property type="nucleotide sequence ID" value="NZ_NPDY01000001.1"/>
</dbReference>
<sequence>MNQEETVASADNNLESEKANGKEESLEEKLSKELEASKKEIESLKDSWARERAEFQNYKRRSAQEFAHVKREAIKSIVANFLTPIDNLERVEATTNVTDELKPFVEGVGMILKEFYSVLERASVYRFQPVGLPFDPTTMEAISSEEGEKYKEETVVEVYQAGYLIKENDETFSLRPARVRVGRPKAGN</sequence>
<dbReference type="AlphaFoldDB" id="A0A2M9ZSD3"/>
<comment type="subunit">
    <text evidence="3">Homodimer.</text>
</comment>
<keyword evidence="8" id="KW-1185">Reference proteome</keyword>
<dbReference type="GO" id="GO:0051082">
    <property type="term" value="F:unfolded protein binding"/>
    <property type="evidence" value="ECO:0007669"/>
    <property type="project" value="TreeGrafter"/>
</dbReference>
<keyword evidence="2 3" id="KW-0143">Chaperone</keyword>
<reference evidence="8 9" key="1">
    <citation type="submission" date="2017-07" db="EMBL/GenBank/DDBJ databases">
        <title>Leptospira spp. isolated from tropical soils.</title>
        <authorList>
            <person name="Thibeaux R."/>
            <person name="Iraola G."/>
            <person name="Ferres I."/>
            <person name="Bierque E."/>
            <person name="Girault D."/>
            <person name="Soupe-Gilbert M.-E."/>
            <person name="Picardeau M."/>
            <person name="Goarant C."/>
        </authorList>
    </citation>
    <scope>NUCLEOTIDE SEQUENCE [LARGE SCALE GENOMIC DNA]</scope>
    <source>
        <strain evidence="7 9">FH1-B-B1</strain>
        <strain evidence="6 8">FH1-B-C1</strain>
    </source>
</reference>
<dbReference type="Pfam" id="PF01025">
    <property type="entry name" value="GrpE"/>
    <property type="match status" value="1"/>
</dbReference>
<feature type="region of interest" description="Disordered" evidence="5">
    <location>
        <begin position="1"/>
        <end position="32"/>
    </location>
</feature>
<evidence type="ECO:0000256" key="5">
    <source>
        <dbReference type="SAM" id="MobiDB-lite"/>
    </source>
</evidence>
<dbReference type="SUPFAM" id="SSF58014">
    <property type="entry name" value="Coiled-coil domain of nucleotide exchange factor GrpE"/>
    <property type="match status" value="1"/>
</dbReference>